<protein>
    <recommendedName>
        <fullName evidence="10">dITP/XTP pyrophosphatase</fullName>
        <ecNumber evidence="10">3.6.1.66</ecNumber>
    </recommendedName>
    <alternativeName>
        <fullName evidence="10">Non-canonical purine NTP pyrophosphatase</fullName>
    </alternativeName>
    <alternativeName>
        <fullName evidence="10">Non-standard purine NTP pyrophosphatase</fullName>
    </alternativeName>
    <alternativeName>
        <fullName evidence="10">Nucleoside-triphosphate diphosphatase</fullName>
    </alternativeName>
    <alternativeName>
        <fullName evidence="10">Nucleoside-triphosphate pyrophosphatase</fullName>
        <shortName evidence="10">NTPase</shortName>
    </alternativeName>
</protein>
<dbReference type="GO" id="GO:0005829">
    <property type="term" value="C:cytosol"/>
    <property type="evidence" value="ECO:0007669"/>
    <property type="project" value="TreeGrafter"/>
</dbReference>
<dbReference type="InterPro" id="IPR020922">
    <property type="entry name" value="dITP/XTP_pyrophosphatase"/>
</dbReference>
<dbReference type="PANTHER" id="PTHR11067">
    <property type="entry name" value="INOSINE TRIPHOSPHATE PYROPHOSPHATASE/HAM1 PROTEIN"/>
    <property type="match status" value="1"/>
</dbReference>
<evidence type="ECO:0000256" key="7">
    <source>
        <dbReference type="ARBA" id="ARBA00023080"/>
    </source>
</evidence>
<feature type="binding site" evidence="10">
    <location>
        <position position="77"/>
    </location>
    <ligand>
        <name>substrate</name>
    </ligand>
</feature>
<keyword evidence="7 10" id="KW-0546">Nucleotide metabolism</keyword>
<feature type="binding site" evidence="10">
    <location>
        <position position="76"/>
    </location>
    <ligand>
        <name>Mg(2+)</name>
        <dbReference type="ChEBI" id="CHEBI:18420"/>
    </ligand>
</feature>
<dbReference type="GO" id="GO:0017111">
    <property type="term" value="F:ribonucleoside triphosphate phosphatase activity"/>
    <property type="evidence" value="ECO:0007669"/>
    <property type="project" value="InterPro"/>
</dbReference>
<accession>A0A4D7C994</accession>
<sequence>MSARTLMPGPLVVASHNAGKVREITALLGPYGVEPVSAGDLGLPEPEETENTFAGNARLKALAAAQATGLPALADDSGLVVPALGGAPGIYSARWAGPEKDFTVAMQRVHDELQAKPDAVWRGYFVCALALGWPDGLCDTFEGRVDGLLVWPPRGTRGFGYDPMVQPDGHVITFGEMEPQAKHAISHRARAFAQLVAACLPR</sequence>
<dbReference type="SUPFAM" id="SSF52972">
    <property type="entry name" value="ITPase-like"/>
    <property type="match status" value="1"/>
</dbReference>
<name>A0A4D7C994_9SPHN</name>
<dbReference type="GO" id="GO:0046872">
    <property type="term" value="F:metal ion binding"/>
    <property type="evidence" value="ECO:0007669"/>
    <property type="project" value="UniProtKB-KW"/>
</dbReference>
<dbReference type="GO" id="GO:0035870">
    <property type="term" value="F:dITP diphosphatase activity"/>
    <property type="evidence" value="ECO:0007669"/>
    <property type="project" value="UniProtKB-UniRule"/>
</dbReference>
<organism evidence="11 12">
    <name type="scientific">Hankyongella ginsenosidimutans</name>
    <dbReference type="NCBI Taxonomy" id="1763828"/>
    <lineage>
        <taxon>Bacteria</taxon>
        <taxon>Pseudomonadati</taxon>
        <taxon>Pseudomonadota</taxon>
        <taxon>Alphaproteobacteria</taxon>
        <taxon>Sphingomonadales</taxon>
        <taxon>Sphingomonadaceae</taxon>
        <taxon>Hankyongella</taxon>
    </lineage>
</organism>
<evidence type="ECO:0000256" key="10">
    <source>
        <dbReference type="HAMAP-Rule" id="MF_01405"/>
    </source>
</evidence>
<dbReference type="CDD" id="cd00515">
    <property type="entry name" value="HAM1"/>
    <property type="match status" value="1"/>
</dbReference>
<reference evidence="12" key="1">
    <citation type="submission" date="2019-04" db="EMBL/GenBank/DDBJ databases">
        <title>Complete genome sequence of Sphingomonas sp. W1-2-3.</title>
        <authorList>
            <person name="Im W.T."/>
        </authorList>
    </citation>
    <scope>NUCLEOTIDE SEQUENCE [LARGE SCALE GENOMIC DNA]</scope>
    <source>
        <strain evidence="12">W1-2-3</strain>
    </source>
</reference>
<proteinExistence type="inferred from homology"/>
<feature type="active site" description="Proton acceptor" evidence="10">
    <location>
        <position position="76"/>
    </location>
</feature>
<dbReference type="GO" id="GO:0009146">
    <property type="term" value="P:purine nucleoside triphosphate catabolic process"/>
    <property type="evidence" value="ECO:0007669"/>
    <property type="project" value="UniProtKB-UniRule"/>
</dbReference>
<dbReference type="InterPro" id="IPR002637">
    <property type="entry name" value="RdgB/HAM1"/>
</dbReference>
<comment type="catalytic activity">
    <reaction evidence="10">
        <text>ITP + H2O = IMP + diphosphate + H(+)</text>
        <dbReference type="Rhea" id="RHEA:29399"/>
        <dbReference type="ChEBI" id="CHEBI:15377"/>
        <dbReference type="ChEBI" id="CHEBI:15378"/>
        <dbReference type="ChEBI" id="CHEBI:33019"/>
        <dbReference type="ChEBI" id="CHEBI:58053"/>
        <dbReference type="ChEBI" id="CHEBI:61402"/>
        <dbReference type="EC" id="3.6.1.66"/>
    </reaction>
</comment>
<feature type="binding site" evidence="10">
    <location>
        <position position="47"/>
    </location>
    <ligand>
        <name>Mg(2+)</name>
        <dbReference type="ChEBI" id="CHEBI:18420"/>
    </ligand>
</feature>
<comment type="catalytic activity">
    <reaction evidence="9 10">
        <text>XTP + H2O = XMP + diphosphate + H(+)</text>
        <dbReference type="Rhea" id="RHEA:28610"/>
        <dbReference type="ChEBI" id="CHEBI:15377"/>
        <dbReference type="ChEBI" id="CHEBI:15378"/>
        <dbReference type="ChEBI" id="CHEBI:33019"/>
        <dbReference type="ChEBI" id="CHEBI:57464"/>
        <dbReference type="ChEBI" id="CHEBI:61314"/>
        <dbReference type="EC" id="3.6.1.66"/>
    </reaction>
</comment>
<evidence type="ECO:0000256" key="1">
    <source>
        <dbReference type="ARBA" id="ARBA00008023"/>
    </source>
</evidence>
<dbReference type="AlphaFoldDB" id="A0A4D7C994"/>
<comment type="subunit">
    <text evidence="2 10">Homodimer.</text>
</comment>
<dbReference type="EC" id="3.6.1.66" evidence="10"/>
<comment type="function">
    <text evidence="10">Pyrophosphatase that catalyzes the hydrolysis of nucleoside triphosphates to their monophosphate derivatives, with a high preference for the non-canonical purine nucleotides XTP (xanthosine triphosphate), dITP (deoxyinosine triphosphate) and ITP. Seems to function as a house-cleaning enzyme that removes non-canonical purine nucleotides from the nucleotide pool, thus preventing their incorporation into DNA/RNA and avoiding chromosomal lesions.</text>
</comment>
<keyword evidence="4 10" id="KW-0547">Nucleotide-binding</keyword>
<feature type="binding site" evidence="10">
    <location>
        <begin position="159"/>
        <end position="162"/>
    </location>
    <ligand>
        <name>substrate</name>
    </ligand>
</feature>
<feature type="binding site" evidence="10">
    <location>
        <position position="182"/>
    </location>
    <ligand>
        <name>substrate</name>
    </ligand>
</feature>
<keyword evidence="5 10" id="KW-0378">Hydrolase</keyword>
<evidence type="ECO:0000256" key="2">
    <source>
        <dbReference type="ARBA" id="ARBA00011738"/>
    </source>
</evidence>
<evidence type="ECO:0000256" key="5">
    <source>
        <dbReference type="ARBA" id="ARBA00022801"/>
    </source>
</evidence>
<keyword evidence="12" id="KW-1185">Reference proteome</keyword>
<comment type="similarity">
    <text evidence="1 10">Belongs to the HAM1 NTPase family.</text>
</comment>
<evidence type="ECO:0000256" key="9">
    <source>
        <dbReference type="ARBA" id="ARBA00052017"/>
    </source>
</evidence>
<comment type="cofactor">
    <cofactor evidence="10">
        <name>Mg(2+)</name>
        <dbReference type="ChEBI" id="CHEBI:18420"/>
    </cofactor>
    <text evidence="10">Binds 1 Mg(2+) ion per subunit.</text>
</comment>
<feature type="binding site" evidence="10">
    <location>
        <begin position="15"/>
        <end position="20"/>
    </location>
    <ligand>
        <name>substrate</name>
    </ligand>
</feature>
<dbReference type="FunFam" id="3.90.950.10:FF:000001">
    <property type="entry name" value="dITP/XTP pyrophosphatase"/>
    <property type="match status" value="1"/>
</dbReference>
<dbReference type="KEGG" id="hgn:E6W36_07310"/>
<gene>
    <name evidence="11" type="ORF">E6W36_07310</name>
</gene>
<dbReference type="GO" id="GO:0009117">
    <property type="term" value="P:nucleotide metabolic process"/>
    <property type="evidence" value="ECO:0007669"/>
    <property type="project" value="UniProtKB-KW"/>
</dbReference>
<evidence type="ECO:0000256" key="4">
    <source>
        <dbReference type="ARBA" id="ARBA00022741"/>
    </source>
</evidence>
<dbReference type="RefSeq" id="WP_222874262.1">
    <property type="nucleotide sequence ID" value="NZ_CP039704.1"/>
</dbReference>
<dbReference type="Proteomes" id="UP000298714">
    <property type="component" value="Chromosome"/>
</dbReference>
<feature type="binding site" evidence="10">
    <location>
        <begin position="187"/>
        <end position="188"/>
    </location>
    <ligand>
        <name>substrate</name>
    </ligand>
</feature>
<dbReference type="GO" id="GO:0036222">
    <property type="term" value="F:XTP diphosphatase activity"/>
    <property type="evidence" value="ECO:0007669"/>
    <property type="project" value="UniProtKB-UniRule"/>
</dbReference>
<evidence type="ECO:0000256" key="8">
    <source>
        <dbReference type="ARBA" id="ARBA00051875"/>
    </source>
</evidence>
<dbReference type="EMBL" id="CP039704">
    <property type="protein sequence ID" value="QCI79423.1"/>
    <property type="molecule type" value="Genomic_DNA"/>
</dbReference>
<dbReference type="GO" id="GO:0036220">
    <property type="term" value="F:ITP diphosphatase activity"/>
    <property type="evidence" value="ECO:0007669"/>
    <property type="project" value="UniProtKB-UniRule"/>
</dbReference>
<evidence type="ECO:0000256" key="3">
    <source>
        <dbReference type="ARBA" id="ARBA00022723"/>
    </source>
</evidence>
<dbReference type="GO" id="GO:0000166">
    <property type="term" value="F:nucleotide binding"/>
    <property type="evidence" value="ECO:0007669"/>
    <property type="project" value="UniProtKB-KW"/>
</dbReference>
<dbReference type="Pfam" id="PF01725">
    <property type="entry name" value="Ham1p_like"/>
    <property type="match status" value="1"/>
</dbReference>
<evidence type="ECO:0000256" key="6">
    <source>
        <dbReference type="ARBA" id="ARBA00022842"/>
    </source>
</evidence>
<keyword evidence="3 10" id="KW-0479">Metal-binding</keyword>
<keyword evidence="6 10" id="KW-0460">Magnesium</keyword>
<evidence type="ECO:0000313" key="12">
    <source>
        <dbReference type="Proteomes" id="UP000298714"/>
    </source>
</evidence>
<dbReference type="Gene3D" id="3.90.950.10">
    <property type="match status" value="1"/>
</dbReference>
<dbReference type="HAMAP" id="MF_01405">
    <property type="entry name" value="Non_canon_purine_NTPase"/>
    <property type="match status" value="1"/>
</dbReference>
<comment type="catalytic activity">
    <reaction evidence="8 10">
        <text>dITP + H2O = dIMP + diphosphate + H(+)</text>
        <dbReference type="Rhea" id="RHEA:28342"/>
        <dbReference type="ChEBI" id="CHEBI:15377"/>
        <dbReference type="ChEBI" id="CHEBI:15378"/>
        <dbReference type="ChEBI" id="CHEBI:33019"/>
        <dbReference type="ChEBI" id="CHEBI:61194"/>
        <dbReference type="ChEBI" id="CHEBI:61382"/>
        <dbReference type="EC" id="3.6.1.66"/>
    </reaction>
</comment>
<evidence type="ECO:0000313" key="11">
    <source>
        <dbReference type="EMBL" id="QCI79423.1"/>
    </source>
</evidence>
<dbReference type="InterPro" id="IPR029001">
    <property type="entry name" value="ITPase-like_fam"/>
</dbReference>
<dbReference type="PANTHER" id="PTHR11067:SF9">
    <property type="entry name" value="INOSINE TRIPHOSPHATE PYROPHOSPHATASE"/>
    <property type="match status" value="1"/>
</dbReference>